<organism evidence="11 12">
    <name type="scientific">Candidatus Roizmanbacteria bacterium RIFCSPHIGHO2_01_FULL_39_24</name>
    <dbReference type="NCBI Taxonomy" id="1802032"/>
    <lineage>
        <taxon>Bacteria</taxon>
        <taxon>Candidatus Roizmaniibacteriota</taxon>
    </lineage>
</organism>
<dbReference type="InterPro" id="IPR000131">
    <property type="entry name" value="ATP_synth_F1_gsu"/>
</dbReference>
<dbReference type="InterPro" id="IPR035968">
    <property type="entry name" value="ATP_synth_F1_ATPase_gsu"/>
</dbReference>
<protein>
    <recommendedName>
        <fullName evidence="10">ATP synthase gamma chain</fullName>
    </recommendedName>
    <alternativeName>
        <fullName evidence="10">ATP synthase F1 sector gamma subunit</fullName>
    </alternativeName>
    <alternativeName>
        <fullName evidence="10">F-ATPase gamma subunit</fullName>
    </alternativeName>
</protein>
<comment type="similarity">
    <text evidence="3 10">Belongs to the ATPase gamma chain family.</text>
</comment>
<comment type="subunit">
    <text evidence="10">F-type ATPases have 2 components, CF(1) - the catalytic core - and CF(0) - the membrane proton channel. CF(1) has five subunits: alpha(3), beta(3), gamma(1), delta(1), epsilon(1). CF(0) has three main subunits: a, b and c.</text>
</comment>
<evidence type="ECO:0000256" key="1">
    <source>
        <dbReference type="ARBA" id="ARBA00003456"/>
    </source>
</evidence>
<dbReference type="GO" id="GO:0046933">
    <property type="term" value="F:proton-transporting ATP synthase activity, rotational mechanism"/>
    <property type="evidence" value="ECO:0007669"/>
    <property type="project" value="UniProtKB-UniRule"/>
</dbReference>
<keyword evidence="8 10" id="KW-0139">CF(1)</keyword>
<comment type="subcellular location">
    <subcellularLocation>
        <location evidence="10">Cell membrane</location>
        <topology evidence="10">Peripheral membrane protein</topology>
    </subcellularLocation>
    <subcellularLocation>
        <location evidence="2">Membrane</location>
        <topology evidence="2">Peripheral membrane protein</topology>
    </subcellularLocation>
</comment>
<dbReference type="GO" id="GO:0005886">
    <property type="term" value="C:plasma membrane"/>
    <property type="evidence" value="ECO:0007669"/>
    <property type="project" value="UniProtKB-SubCell"/>
</dbReference>
<dbReference type="EMBL" id="MFZH01000039">
    <property type="protein sequence ID" value="OGK17672.1"/>
    <property type="molecule type" value="Genomic_DNA"/>
</dbReference>
<dbReference type="AlphaFoldDB" id="A0A1F7GGL7"/>
<keyword evidence="10" id="KW-1003">Cell membrane</keyword>
<evidence type="ECO:0000256" key="3">
    <source>
        <dbReference type="ARBA" id="ARBA00007681"/>
    </source>
</evidence>
<gene>
    <name evidence="10" type="primary">atpG</name>
    <name evidence="11" type="ORF">A2799_04485</name>
</gene>
<evidence type="ECO:0000256" key="4">
    <source>
        <dbReference type="ARBA" id="ARBA00022448"/>
    </source>
</evidence>
<evidence type="ECO:0000256" key="9">
    <source>
        <dbReference type="ARBA" id="ARBA00023310"/>
    </source>
</evidence>
<dbReference type="Proteomes" id="UP000176850">
    <property type="component" value="Unassembled WGS sequence"/>
</dbReference>
<dbReference type="PRINTS" id="PR00126">
    <property type="entry name" value="ATPASEGAMMA"/>
</dbReference>
<keyword evidence="6 10" id="KW-0406">Ion transport</keyword>
<dbReference type="GO" id="GO:0042777">
    <property type="term" value="P:proton motive force-driven plasma membrane ATP synthesis"/>
    <property type="evidence" value="ECO:0007669"/>
    <property type="project" value="UniProtKB-UniRule"/>
</dbReference>
<comment type="caution">
    <text evidence="11">The sequence shown here is derived from an EMBL/GenBank/DDBJ whole genome shotgun (WGS) entry which is preliminary data.</text>
</comment>
<dbReference type="Gene3D" id="3.40.1380.10">
    <property type="match status" value="1"/>
</dbReference>
<sequence length="283" mass="31467">MNFRQVRKKIKTIGNVKKITNAMQMVSAVKMKKAQLTAQEGKLYRQTLEGMINRVLSDNAELKSGLLANKKEGGRNLIIIISSNKGLAGSFHFNLLRFIFSDIDTSKNDFIVLGKKAADFITKIKGTILADFSSEPVFEESASAIFSLAISEYELDNYDSVYLVYNEFKSSFQFSPIKKMLLPVKNVKKNTDEVVKAQVGNYLIEPSAEEIVEPLLIDYLTETIRGAILDSQASEHSARMMAMKNATDSAGEIIDGLTLLRNKLRQASITGELLDMMSSTLSN</sequence>
<evidence type="ECO:0000256" key="7">
    <source>
        <dbReference type="ARBA" id="ARBA00023136"/>
    </source>
</evidence>
<evidence type="ECO:0000256" key="10">
    <source>
        <dbReference type="HAMAP-Rule" id="MF_00815"/>
    </source>
</evidence>
<dbReference type="SUPFAM" id="SSF52943">
    <property type="entry name" value="ATP synthase (F1-ATPase), gamma subunit"/>
    <property type="match status" value="1"/>
</dbReference>
<name>A0A1F7GGL7_9BACT</name>
<evidence type="ECO:0000256" key="5">
    <source>
        <dbReference type="ARBA" id="ARBA00022781"/>
    </source>
</evidence>
<reference evidence="11 12" key="1">
    <citation type="journal article" date="2016" name="Nat. Commun.">
        <title>Thousands of microbial genomes shed light on interconnected biogeochemical processes in an aquifer system.</title>
        <authorList>
            <person name="Anantharaman K."/>
            <person name="Brown C.T."/>
            <person name="Hug L.A."/>
            <person name="Sharon I."/>
            <person name="Castelle C.J."/>
            <person name="Probst A.J."/>
            <person name="Thomas B.C."/>
            <person name="Singh A."/>
            <person name="Wilkins M.J."/>
            <person name="Karaoz U."/>
            <person name="Brodie E.L."/>
            <person name="Williams K.H."/>
            <person name="Hubbard S.S."/>
            <person name="Banfield J.F."/>
        </authorList>
    </citation>
    <scope>NUCLEOTIDE SEQUENCE [LARGE SCALE GENOMIC DNA]</scope>
</reference>
<keyword evidence="9 10" id="KW-0066">ATP synthesis</keyword>
<dbReference type="GO" id="GO:0005524">
    <property type="term" value="F:ATP binding"/>
    <property type="evidence" value="ECO:0007669"/>
    <property type="project" value="UniProtKB-UniRule"/>
</dbReference>
<dbReference type="Gene3D" id="1.10.287.80">
    <property type="entry name" value="ATP synthase, gamma subunit, helix hairpin domain"/>
    <property type="match status" value="1"/>
</dbReference>
<evidence type="ECO:0000256" key="8">
    <source>
        <dbReference type="ARBA" id="ARBA00023196"/>
    </source>
</evidence>
<dbReference type="Pfam" id="PF00231">
    <property type="entry name" value="ATP-synt"/>
    <property type="match status" value="1"/>
</dbReference>
<dbReference type="CDD" id="cd12151">
    <property type="entry name" value="F1-ATPase_gamma"/>
    <property type="match status" value="1"/>
</dbReference>
<accession>A0A1F7GGL7</accession>
<dbReference type="NCBIfam" id="TIGR01146">
    <property type="entry name" value="ATPsyn_F1gamma"/>
    <property type="match status" value="1"/>
</dbReference>
<keyword evidence="5 10" id="KW-0375">Hydrogen ion transport</keyword>
<dbReference type="PANTHER" id="PTHR11693">
    <property type="entry name" value="ATP SYNTHASE GAMMA CHAIN"/>
    <property type="match status" value="1"/>
</dbReference>
<dbReference type="PANTHER" id="PTHR11693:SF22">
    <property type="entry name" value="ATP SYNTHASE SUBUNIT GAMMA, MITOCHONDRIAL"/>
    <property type="match status" value="1"/>
</dbReference>
<proteinExistence type="inferred from homology"/>
<evidence type="ECO:0000313" key="11">
    <source>
        <dbReference type="EMBL" id="OGK17672.1"/>
    </source>
</evidence>
<dbReference type="HAMAP" id="MF_00815">
    <property type="entry name" value="ATP_synth_gamma_bact"/>
    <property type="match status" value="1"/>
</dbReference>
<dbReference type="GO" id="GO:0045259">
    <property type="term" value="C:proton-transporting ATP synthase complex"/>
    <property type="evidence" value="ECO:0007669"/>
    <property type="project" value="UniProtKB-KW"/>
</dbReference>
<keyword evidence="7 10" id="KW-0472">Membrane</keyword>
<evidence type="ECO:0000256" key="2">
    <source>
        <dbReference type="ARBA" id="ARBA00004170"/>
    </source>
</evidence>
<keyword evidence="4 10" id="KW-0813">Transport</keyword>
<evidence type="ECO:0000313" key="12">
    <source>
        <dbReference type="Proteomes" id="UP000176850"/>
    </source>
</evidence>
<comment type="function">
    <text evidence="1 10">Produces ATP from ADP in the presence of a proton gradient across the membrane. The gamma chain is believed to be important in regulating ATPase activity and the flow of protons through the CF(0) complex.</text>
</comment>
<evidence type="ECO:0000256" key="6">
    <source>
        <dbReference type="ARBA" id="ARBA00023065"/>
    </source>
</evidence>